<sequence>MKYHLSSNSKGLNTFDKTRKSCLDSCEIKTICYMNNNLQLKLNKVYKDKLDSNDKLIKSSKFVRIITKEIKFKNGGISKVRIFSNGDFDKNIEISLKEINNIFNLCKSNPFVKFWLVTRQFETLFSYIPKHKIPGNLNIMFSTPINPNQFFIDFCKKYKIQMAKIVLTKNKSNCDSSKNGKSCIKNNCDKCFTFTPNTIRAFYIHGKGNKSKLRKLLK</sequence>
<name>A0A976UB60_9CAUD</name>
<reference evidence="2" key="1">
    <citation type="submission" date="2022-05" db="EMBL/GenBank/DDBJ databases">
        <title>Diverse viruses of marine archaea discovered using metagenomics.</title>
        <authorList>
            <person name="Zhou Y."/>
        </authorList>
    </citation>
    <scope>NUCLEOTIDE SEQUENCE</scope>
    <source>
        <strain evidence="2">YSH_354833</strain>
    </source>
</reference>
<dbReference type="Pfam" id="PF17338">
    <property type="entry name" value="GP88"/>
    <property type="match status" value="1"/>
</dbReference>
<dbReference type="EMBL" id="ON649703">
    <property type="protein sequence ID" value="UVF62671.1"/>
    <property type="molecule type" value="Genomic_DNA"/>
</dbReference>
<proteinExistence type="predicted"/>
<organism evidence="2">
    <name type="scientific">Yangshan Harbor Nitrososphaeria virus</name>
    <dbReference type="NCBI Taxonomy" id="2969597"/>
    <lineage>
        <taxon>Viruses</taxon>
        <taxon>Duplodnaviria</taxon>
        <taxon>Heunggongvirae</taxon>
        <taxon>Uroviricota</taxon>
        <taxon>Caudoviricetes</taxon>
    </lineage>
</organism>
<evidence type="ECO:0000259" key="1">
    <source>
        <dbReference type="Pfam" id="PF17338"/>
    </source>
</evidence>
<dbReference type="InterPro" id="IPR020290">
    <property type="entry name" value="Gp88"/>
</dbReference>
<feature type="domain" description="Gene product 88" evidence="1">
    <location>
        <begin position="26"/>
        <end position="143"/>
    </location>
</feature>
<accession>A0A976UB60</accession>
<evidence type="ECO:0000313" key="2">
    <source>
        <dbReference type="EMBL" id="UVF62671.1"/>
    </source>
</evidence>
<protein>
    <recommendedName>
        <fullName evidence="1">Gene product 88 domain-containing protein</fullName>
    </recommendedName>
</protein>